<evidence type="ECO:0000256" key="1">
    <source>
        <dbReference type="SAM" id="SignalP"/>
    </source>
</evidence>
<dbReference type="GO" id="GO:0016853">
    <property type="term" value="F:isomerase activity"/>
    <property type="evidence" value="ECO:0007669"/>
    <property type="project" value="UniProtKB-KW"/>
</dbReference>
<dbReference type="Pfam" id="PF16036">
    <property type="entry name" value="Chalcone_3"/>
    <property type="match status" value="1"/>
</dbReference>
<gene>
    <name evidence="3" type="ORF">NFI95_07935</name>
</gene>
<dbReference type="SUPFAM" id="SSF54626">
    <property type="entry name" value="Chalcone isomerase"/>
    <property type="match status" value="1"/>
</dbReference>
<dbReference type="PROSITE" id="PS00430">
    <property type="entry name" value="TONB_DEPENDENT_REC_1"/>
    <property type="match status" value="1"/>
</dbReference>
<dbReference type="InterPro" id="IPR016088">
    <property type="entry name" value="Chalcone_isomerase_3-sand"/>
</dbReference>
<organism evidence="3 4">
    <name type="scientific">Endosaccharibacter trunci</name>
    <dbReference type="NCBI Taxonomy" id="2812733"/>
    <lineage>
        <taxon>Bacteria</taxon>
        <taxon>Pseudomonadati</taxon>
        <taxon>Pseudomonadota</taxon>
        <taxon>Alphaproteobacteria</taxon>
        <taxon>Acetobacterales</taxon>
        <taxon>Acetobacteraceae</taxon>
        <taxon>Endosaccharibacter</taxon>
    </lineage>
</organism>
<keyword evidence="4" id="KW-1185">Reference proteome</keyword>
<feature type="signal peptide" evidence="1">
    <location>
        <begin position="1"/>
        <end position="30"/>
    </location>
</feature>
<feature type="domain" description="Chalcone isomerase" evidence="2">
    <location>
        <begin position="31"/>
        <end position="196"/>
    </location>
</feature>
<dbReference type="Proteomes" id="UP001524587">
    <property type="component" value="Unassembled WGS sequence"/>
</dbReference>
<dbReference type="PROSITE" id="PS51257">
    <property type="entry name" value="PROKAR_LIPOPROTEIN"/>
    <property type="match status" value="1"/>
</dbReference>
<protein>
    <submittedName>
        <fullName evidence="3">Chalcone isomerase family protein</fullName>
    </submittedName>
</protein>
<dbReference type="RefSeq" id="WP_422863851.1">
    <property type="nucleotide sequence ID" value="NZ_JAMSKV010000005.1"/>
</dbReference>
<reference evidence="3 4" key="1">
    <citation type="submission" date="2022-06" db="EMBL/GenBank/DDBJ databases">
        <title>Endosaccharibacter gen. nov., sp. nov., endophytic bacteria isolated from sugarcane.</title>
        <authorList>
            <person name="Pitiwittayakul N."/>
            <person name="Yukphan P."/>
            <person name="Charoenyingcharoen P."/>
            <person name="Tanasupawat S."/>
        </authorList>
    </citation>
    <scope>NUCLEOTIDE SEQUENCE [LARGE SCALE GENOMIC DNA]</scope>
    <source>
        <strain evidence="3 4">KSS8</strain>
    </source>
</reference>
<accession>A0ABT1W671</accession>
<evidence type="ECO:0000259" key="2">
    <source>
        <dbReference type="Pfam" id="PF16036"/>
    </source>
</evidence>
<dbReference type="InterPro" id="IPR016087">
    <property type="entry name" value="Chalcone_isomerase"/>
</dbReference>
<dbReference type="InterPro" id="IPR010916">
    <property type="entry name" value="TonB_box_CS"/>
</dbReference>
<feature type="chain" id="PRO_5045878220" evidence="1">
    <location>
        <begin position="31"/>
        <end position="200"/>
    </location>
</feature>
<dbReference type="InterPro" id="IPR036298">
    <property type="entry name" value="Chalcone_isomerase_sf"/>
</dbReference>
<name>A0ABT1W671_9PROT</name>
<keyword evidence="1" id="KW-0732">Signal</keyword>
<evidence type="ECO:0000313" key="4">
    <source>
        <dbReference type="Proteomes" id="UP001524587"/>
    </source>
</evidence>
<dbReference type="EMBL" id="JAMSKV010000005">
    <property type="protein sequence ID" value="MCQ8278380.1"/>
    <property type="molecule type" value="Genomic_DNA"/>
</dbReference>
<evidence type="ECO:0000313" key="3">
    <source>
        <dbReference type="EMBL" id="MCQ8278380.1"/>
    </source>
</evidence>
<proteinExistence type="predicted"/>
<keyword evidence="3" id="KW-0413">Isomerase</keyword>
<comment type="caution">
    <text evidence="3">The sequence shown here is derived from an EMBL/GenBank/DDBJ whole genome shotgun (WGS) entry which is preliminary data.</text>
</comment>
<sequence>MIRSRAVSRILPAGMLLAACLGSMPNAANAATKAGVTVPDTMQVEGATLVLNGIGVRSFTILHIRGYVGALYLLKKSTDVDTVLDEPNPKVLVIHYVHSGTQAQLNRLYMDSSRTYCAKHACTEANKIAFEQMLATIRPVKPGDYSSFVLTDHGVEVYLDGQKIAVVPDASFGRVILDSDLGTTAPSAELRDGLLGLPAD</sequence>
<dbReference type="Gene3D" id="3.50.70.10">
    <property type="match status" value="1"/>
</dbReference>